<feature type="transmembrane region" description="Helical" evidence="5">
    <location>
        <begin position="15"/>
        <end position="35"/>
    </location>
</feature>
<feature type="transmembrane region" description="Helical" evidence="5">
    <location>
        <begin position="119"/>
        <end position="138"/>
    </location>
</feature>
<keyword evidence="7" id="KW-1185">Reference proteome</keyword>
<keyword evidence="2 5" id="KW-0812">Transmembrane</keyword>
<feature type="transmembrane region" description="Helical" evidence="5">
    <location>
        <begin position="199"/>
        <end position="219"/>
    </location>
</feature>
<protein>
    <submittedName>
        <fullName evidence="6">RTA1 like protein-domain-containing protein</fullName>
    </submittedName>
</protein>
<comment type="caution">
    <text evidence="6">The sequence shown here is derived from an EMBL/GenBank/DDBJ whole genome shotgun (WGS) entry which is preliminary data.</text>
</comment>
<evidence type="ECO:0000256" key="2">
    <source>
        <dbReference type="ARBA" id="ARBA00022692"/>
    </source>
</evidence>
<gene>
    <name evidence="6" type="ORF">B0H67DRAFT_603218</name>
</gene>
<evidence type="ECO:0000256" key="3">
    <source>
        <dbReference type="ARBA" id="ARBA00022989"/>
    </source>
</evidence>
<feature type="transmembrane region" description="Helical" evidence="5">
    <location>
        <begin position="234"/>
        <end position="254"/>
    </location>
</feature>
<dbReference type="Pfam" id="PF04479">
    <property type="entry name" value="RTA1"/>
    <property type="match status" value="1"/>
</dbReference>
<dbReference type="GO" id="GO:0016020">
    <property type="term" value="C:membrane"/>
    <property type="evidence" value="ECO:0007669"/>
    <property type="project" value="UniProtKB-SubCell"/>
</dbReference>
<accession>A0AA40DQC4</accession>
<feature type="transmembrane region" description="Helical" evidence="5">
    <location>
        <begin position="158"/>
        <end position="178"/>
    </location>
</feature>
<dbReference type="PANTHER" id="PTHR31465">
    <property type="entry name" value="PROTEIN RTA1-RELATED"/>
    <property type="match status" value="1"/>
</dbReference>
<dbReference type="PANTHER" id="PTHR31465:SF32">
    <property type="entry name" value="DOMAIN PROTEIN, PUTATIVE-RELATED"/>
    <property type="match status" value="1"/>
</dbReference>
<dbReference type="AlphaFoldDB" id="A0AA40DQC4"/>
<dbReference type="InterPro" id="IPR007568">
    <property type="entry name" value="RTA1"/>
</dbReference>
<keyword evidence="4 5" id="KW-0472">Membrane</keyword>
<evidence type="ECO:0000313" key="7">
    <source>
        <dbReference type="Proteomes" id="UP001172102"/>
    </source>
</evidence>
<evidence type="ECO:0000313" key="6">
    <source>
        <dbReference type="EMBL" id="KAK0708183.1"/>
    </source>
</evidence>
<organism evidence="6 7">
    <name type="scientific">Lasiosphaeris hirsuta</name>
    <dbReference type="NCBI Taxonomy" id="260670"/>
    <lineage>
        <taxon>Eukaryota</taxon>
        <taxon>Fungi</taxon>
        <taxon>Dikarya</taxon>
        <taxon>Ascomycota</taxon>
        <taxon>Pezizomycotina</taxon>
        <taxon>Sordariomycetes</taxon>
        <taxon>Sordariomycetidae</taxon>
        <taxon>Sordariales</taxon>
        <taxon>Lasiosphaeriaceae</taxon>
        <taxon>Lasiosphaeris</taxon>
    </lineage>
</organism>
<name>A0AA40DQC4_9PEZI</name>
<comment type="subcellular location">
    <subcellularLocation>
        <location evidence="1">Membrane</location>
        <topology evidence="1">Multi-pass membrane protein</topology>
    </subcellularLocation>
</comment>
<dbReference type="EMBL" id="JAUKUA010000006">
    <property type="protein sequence ID" value="KAK0708183.1"/>
    <property type="molecule type" value="Genomic_DNA"/>
</dbReference>
<keyword evidence="3 5" id="KW-1133">Transmembrane helix</keyword>
<feature type="transmembrane region" description="Helical" evidence="5">
    <location>
        <begin position="73"/>
        <end position="98"/>
    </location>
</feature>
<evidence type="ECO:0000256" key="5">
    <source>
        <dbReference type="SAM" id="Phobius"/>
    </source>
</evidence>
<dbReference type="Proteomes" id="UP001172102">
    <property type="component" value="Unassembled WGS sequence"/>
</dbReference>
<evidence type="ECO:0000256" key="1">
    <source>
        <dbReference type="ARBA" id="ARBA00004141"/>
    </source>
</evidence>
<evidence type="ECO:0000256" key="4">
    <source>
        <dbReference type="ARBA" id="ARBA00023136"/>
    </source>
</evidence>
<feature type="transmembrane region" description="Helical" evidence="5">
    <location>
        <begin position="42"/>
        <end position="61"/>
    </location>
</feature>
<sequence>MAGITDSVWMYTPSFALAVLASILYSLTFLWLFYLTIIKYRAWYFTCVVIGAAIEVIGYALRCASIKNPTDIGTFASSLSLVVLAPVLVAAGNYLLIGRLIRVTLPANNHRVFGVHGRLLTRIFVGFDIVSFLVQGGGSGVASSVEWVGGTADVGVKILIAGLGLQAIAFLFFMAIFARFHFLTRSAAVREAPVGWEKVVVAVYVSSVLILIRCIYRVAEFAEGVEGYSFTHEWMFWVFEAVPMLIAIGTFCFFHPSAYLGRDGVFRGGRLLTPERFGYRSRVPGELLSL</sequence>
<proteinExistence type="predicted"/>
<reference evidence="6" key="1">
    <citation type="submission" date="2023-06" db="EMBL/GenBank/DDBJ databases">
        <title>Genome-scale phylogeny and comparative genomics of the fungal order Sordariales.</title>
        <authorList>
            <consortium name="Lawrence Berkeley National Laboratory"/>
            <person name="Hensen N."/>
            <person name="Bonometti L."/>
            <person name="Westerberg I."/>
            <person name="Brannstrom I.O."/>
            <person name="Guillou S."/>
            <person name="Cros-Aarteil S."/>
            <person name="Calhoun S."/>
            <person name="Haridas S."/>
            <person name="Kuo A."/>
            <person name="Mondo S."/>
            <person name="Pangilinan J."/>
            <person name="Riley R."/>
            <person name="Labutti K."/>
            <person name="Andreopoulos B."/>
            <person name="Lipzen A."/>
            <person name="Chen C."/>
            <person name="Yanf M."/>
            <person name="Daum C."/>
            <person name="Ng V."/>
            <person name="Clum A."/>
            <person name="Steindorff A."/>
            <person name="Ohm R."/>
            <person name="Martin F."/>
            <person name="Silar P."/>
            <person name="Natvig D."/>
            <person name="Lalanne C."/>
            <person name="Gautier V."/>
            <person name="Ament-Velasquez S.L."/>
            <person name="Kruys A."/>
            <person name="Hutchinson M.I."/>
            <person name="Powell A.J."/>
            <person name="Barry K."/>
            <person name="Miller A.N."/>
            <person name="Grigoriev I.V."/>
            <person name="Debuchy R."/>
            <person name="Gladieux P."/>
            <person name="Thoren M.H."/>
            <person name="Johannesson H."/>
        </authorList>
    </citation>
    <scope>NUCLEOTIDE SEQUENCE</scope>
    <source>
        <strain evidence="6">SMH4607-1</strain>
    </source>
</reference>